<reference evidence="1 2" key="2">
    <citation type="submission" date="2021-08" db="EMBL/GenBank/DDBJ databases">
        <title>Rheinheimera aquimaris sp. nov., isolated from seawater of the East Sea in Korea.</title>
        <authorList>
            <person name="Kim K.H."/>
            <person name="Wenting R."/>
            <person name="Kim K.R."/>
            <person name="Jeon C.O."/>
        </authorList>
    </citation>
    <scope>NUCLEOTIDE SEQUENCE [LARGE SCALE GENOMIC DNA]</scope>
    <source>
        <strain evidence="1 2">MA-13</strain>
    </source>
</reference>
<reference evidence="1 2" key="1">
    <citation type="submission" date="2020-12" db="EMBL/GenBank/DDBJ databases">
        <authorList>
            <person name="Ruan W."/>
            <person name="Khan S.A."/>
            <person name="Jeon C.O."/>
        </authorList>
    </citation>
    <scope>NUCLEOTIDE SEQUENCE [LARGE SCALE GENOMIC DNA]</scope>
    <source>
        <strain evidence="1 2">MA-13</strain>
    </source>
</reference>
<name>A0ABS7X8H4_9GAMM</name>
<proteinExistence type="predicted"/>
<comment type="caution">
    <text evidence="1">The sequence shown here is derived from an EMBL/GenBank/DDBJ whole genome shotgun (WGS) entry which is preliminary data.</text>
</comment>
<dbReference type="RefSeq" id="WP_205311150.1">
    <property type="nucleotide sequence ID" value="NZ_JAERPS020000003.1"/>
</dbReference>
<keyword evidence="2" id="KW-1185">Reference proteome</keyword>
<evidence type="ECO:0000313" key="1">
    <source>
        <dbReference type="EMBL" id="MBZ9611844.1"/>
    </source>
</evidence>
<accession>A0ABS7X8H4</accession>
<gene>
    <name evidence="1" type="ORF">I4W93_009565</name>
</gene>
<sequence>MAVTIKVADEKIVQQVRKESELMSRSIGDQAAHWMRLGRLVEQSPLFDMAKIKAILQGQESPDQLASNEEAAVYLGMFEAGMLEENTAYTNEQQAYYLKRQQQGLGAGLDDVGKVVTQAEINARAADEQ</sequence>
<protein>
    <submittedName>
        <fullName evidence="1">ParD-like family protein</fullName>
    </submittedName>
</protein>
<dbReference type="EMBL" id="JAERPS020000003">
    <property type="protein sequence ID" value="MBZ9611844.1"/>
    <property type="molecule type" value="Genomic_DNA"/>
</dbReference>
<dbReference type="Proteomes" id="UP000663814">
    <property type="component" value="Unassembled WGS sequence"/>
</dbReference>
<dbReference type="Pfam" id="PF11903">
    <property type="entry name" value="ParD_like"/>
    <property type="match status" value="1"/>
</dbReference>
<dbReference type="InterPro" id="IPR021831">
    <property type="entry name" value="ParD-like"/>
</dbReference>
<evidence type="ECO:0000313" key="2">
    <source>
        <dbReference type="Proteomes" id="UP000663814"/>
    </source>
</evidence>
<organism evidence="1 2">
    <name type="scientific">Rheinheimera maricola</name>
    <dbReference type="NCBI Taxonomy" id="2793282"/>
    <lineage>
        <taxon>Bacteria</taxon>
        <taxon>Pseudomonadati</taxon>
        <taxon>Pseudomonadota</taxon>
        <taxon>Gammaproteobacteria</taxon>
        <taxon>Chromatiales</taxon>
        <taxon>Chromatiaceae</taxon>
        <taxon>Rheinheimera</taxon>
    </lineage>
</organism>